<gene>
    <name evidence="1" type="ORF">ALECFALPRED_006098</name>
</gene>
<name>A0A8H3I9C4_9LECA</name>
<keyword evidence="2" id="KW-1185">Reference proteome</keyword>
<comment type="caution">
    <text evidence="1">The sequence shown here is derived from an EMBL/GenBank/DDBJ whole genome shotgun (WGS) entry which is preliminary data.</text>
</comment>
<dbReference type="Proteomes" id="UP000664203">
    <property type="component" value="Unassembled WGS sequence"/>
</dbReference>
<dbReference type="PANTHER" id="PTHR38790">
    <property type="entry name" value="2EXR DOMAIN-CONTAINING PROTEIN-RELATED"/>
    <property type="match status" value="1"/>
</dbReference>
<dbReference type="AlphaFoldDB" id="A0A8H3I9C4"/>
<organism evidence="1 2">
    <name type="scientific">Alectoria fallacina</name>
    <dbReference type="NCBI Taxonomy" id="1903189"/>
    <lineage>
        <taxon>Eukaryota</taxon>
        <taxon>Fungi</taxon>
        <taxon>Dikarya</taxon>
        <taxon>Ascomycota</taxon>
        <taxon>Pezizomycotina</taxon>
        <taxon>Lecanoromycetes</taxon>
        <taxon>OSLEUM clade</taxon>
        <taxon>Lecanoromycetidae</taxon>
        <taxon>Lecanorales</taxon>
        <taxon>Lecanorineae</taxon>
        <taxon>Parmeliaceae</taxon>
        <taxon>Alectoria</taxon>
    </lineage>
</organism>
<dbReference type="EMBL" id="CAJPDR010000039">
    <property type="protein sequence ID" value="CAF9909878.1"/>
    <property type="molecule type" value="Genomic_DNA"/>
</dbReference>
<reference evidence="1" key="1">
    <citation type="submission" date="2021-03" db="EMBL/GenBank/DDBJ databases">
        <authorList>
            <person name="Tagirdzhanova G."/>
        </authorList>
    </citation>
    <scope>NUCLEOTIDE SEQUENCE</scope>
</reference>
<proteinExistence type="predicted"/>
<dbReference type="PANTHER" id="PTHR38790:SF9">
    <property type="entry name" value="F-BOX DOMAIN-CONTAINING PROTEIN"/>
    <property type="match status" value="1"/>
</dbReference>
<protein>
    <submittedName>
        <fullName evidence="1">Uncharacterized protein</fullName>
    </submittedName>
</protein>
<evidence type="ECO:0000313" key="2">
    <source>
        <dbReference type="Proteomes" id="UP000664203"/>
    </source>
</evidence>
<evidence type="ECO:0000313" key="1">
    <source>
        <dbReference type="EMBL" id="CAF9909878.1"/>
    </source>
</evidence>
<dbReference type="OrthoDB" id="10517956at2759"/>
<accession>A0A8H3I9C4</accession>
<sequence>MSAIRSGGALLQLPREIRDEIYSHYFSKIYLVCWSYYDPQNSDSVDYESQNHDGHILADLAILQVSKVISSDAKQYLFSNAASTATAFKYVIDFHPWKTFSIPPTKEATDRMRNIEFQVRSYGLHNIHPVLHLDPICVDRFAGTEVIRDNFYITFQIDFALRENLLRVFMETRFFLTLKELKGFQKLTVALKRSVEFWLGWDEEHVKDLWMVRMVWMELEPYLGPSLVKGLHVRPSKVRSYEKDLVLELEFQPFKFHVETLRAEAAILTKEAERLEGKDVQFEAERSGL</sequence>